<proteinExistence type="predicted"/>
<gene>
    <name evidence="1" type="ORF">H5410_040797</name>
</gene>
<reference evidence="1 2" key="1">
    <citation type="submission" date="2020-09" db="EMBL/GenBank/DDBJ databases">
        <title>De no assembly of potato wild relative species, Solanum commersonii.</title>
        <authorList>
            <person name="Cho K."/>
        </authorList>
    </citation>
    <scope>NUCLEOTIDE SEQUENCE [LARGE SCALE GENOMIC DNA]</scope>
    <source>
        <strain evidence="1">LZ3.2</strain>
        <tissue evidence="1">Leaf</tissue>
    </source>
</reference>
<organism evidence="1 2">
    <name type="scientific">Solanum commersonii</name>
    <name type="common">Commerson's wild potato</name>
    <name type="synonym">Commerson's nightshade</name>
    <dbReference type="NCBI Taxonomy" id="4109"/>
    <lineage>
        <taxon>Eukaryota</taxon>
        <taxon>Viridiplantae</taxon>
        <taxon>Streptophyta</taxon>
        <taxon>Embryophyta</taxon>
        <taxon>Tracheophyta</taxon>
        <taxon>Spermatophyta</taxon>
        <taxon>Magnoliopsida</taxon>
        <taxon>eudicotyledons</taxon>
        <taxon>Gunneridae</taxon>
        <taxon>Pentapetalae</taxon>
        <taxon>asterids</taxon>
        <taxon>lamiids</taxon>
        <taxon>Solanales</taxon>
        <taxon>Solanaceae</taxon>
        <taxon>Solanoideae</taxon>
        <taxon>Solaneae</taxon>
        <taxon>Solanum</taxon>
    </lineage>
</organism>
<keyword evidence="2" id="KW-1185">Reference proteome</keyword>
<dbReference type="AlphaFoldDB" id="A0A9J5XPT9"/>
<sequence length="60" mass="6666">MVRTRTFTSGDYQLITALAPGITIRGDVHDRVERDGAAQDPPISLPPQCFKIPQFVCYDS</sequence>
<dbReference type="EMBL" id="JACXVP010000008">
    <property type="protein sequence ID" value="KAG5590283.1"/>
    <property type="molecule type" value="Genomic_DNA"/>
</dbReference>
<evidence type="ECO:0000313" key="1">
    <source>
        <dbReference type="EMBL" id="KAG5590283.1"/>
    </source>
</evidence>
<protein>
    <submittedName>
        <fullName evidence="1">Uncharacterized protein</fullName>
    </submittedName>
</protein>
<accession>A0A9J5XPT9</accession>
<dbReference type="Proteomes" id="UP000824120">
    <property type="component" value="Chromosome 8"/>
</dbReference>
<evidence type="ECO:0000313" key="2">
    <source>
        <dbReference type="Proteomes" id="UP000824120"/>
    </source>
</evidence>
<comment type="caution">
    <text evidence="1">The sequence shown here is derived from an EMBL/GenBank/DDBJ whole genome shotgun (WGS) entry which is preliminary data.</text>
</comment>
<name>A0A9J5XPT9_SOLCO</name>